<dbReference type="EMBL" id="VIWU01000001">
    <property type="protein sequence ID" value="TWF75338.1"/>
    <property type="molecule type" value="Genomic_DNA"/>
</dbReference>
<dbReference type="PANTHER" id="PTHR43861">
    <property type="entry name" value="TRANS-ACONITATE 2-METHYLTRANSFERASE-RELATED"/>
    <property type="match status" value="1"/>
</dbReference>
<dbReference type="InterPro" id="IPR041698">
    <property type="entry name" value="Methyltransf_25"/>
</dbReference>
<dbReference type="RefSeq" id="WP_147254555.1">
    <property type="nucleotide sequence ID" value="NZ_VIWU01000001.1"/>
</dbReference>
<keyword evidence="1 3" id="KW-0808">Transferase</keyword>
<evidence type="ECO:0000313" key="4">
    <source>
        <dbReference type="Proteomes" id="UP000321261"/>
    </source>
</evidence>
<dbReference type="Proteomes" id="UP000321261">
    <property type="component" value="Unassembled WGS sequence"/>
</dbReference>
<accession>A0A561SKF9</accession>
<dbReference type="Pfam" id="PF13649">
    <property type="entry name" value="Methyltransf_25"/>
    <property type="match status" value="1"/>
</dbReference>
<reference evidence="3 4" key="1">
    <citation type="submission" date="2019-06" db="EMBL/GenBank/DDBJ databases">
        <title>Sequencing the genomes of 1000 actinobacteria strains.</title>
        <authorList>
            <person name="Klenk H.-P."/>
        </authorList>
    </citation>
    <scope>NUCLEOTIDE SEQUENCE [LARGE SCALE GENOMIC DNA]</scope>
    <source>
        <strain evidence="3 4">DSM 45671</strain>
    </source>
</reference>
<dbReference type="CDD" id="cd02440">
    <property type="entry name" value="AdoMet_MTases"/>
    <property type="match status" value="1"/>
</dbReference>
<dbReference type="SUPFAM" id="SSF53335">
    <property type="entry name" value="S-adenosyl-L-methionine-dependent methyltransferases"/>
    <property type="match status" value="1"/>
</dbReference>
<dbReference type="OrthoDB" id="9786503at2"/>
<dbReference type="GO" id="GO:0008168">
    <property type="term" value="F:methyltransferase activity"/>
    <property type="evidence" value="ECO:0007669"/>
    <property type="project" value="UniProtKB-KW"/>
</dbReference>
<dbReference type="PANTHER" id="PTHR43861:SF3">
    <property type="entry name" value="PUTATIVE (AFU_ORTHOLOGUE AFUA_2G14390)-RELATED"/>
    <property type="match status" value="1"/>
</dbReference>
<comment type="caution">
    <text evidence="3">The sequence shown here is derived from an EMBL/GenBank/DDBJ whole genome shotgun (WGS) entry which is preliminary data.</text>
</comment>
<gene>
    <name evidence="3" type="ORF">FHX44_111222</name>
</gene>
<name>A0A561SKF9_9PSEU</name>
<keyword evidence="4" id="KW-1185">Reference proteome</keyword>
<keyword evidence="3" id="KW-0489">Methyltransferase</keyword>
<proteinExistence type="predicted"/>
<evidence type="ECO:0000313" key="3">
    <source>
        <dbReference type="EMBL" id="TWF75338.1"/>
    </source>
</evidence>
<protein>
    <submittedName>
        <fullName evidence="3">Methyltransferase family protein</fullName>
    </submittedName>
</protein>
<dbReference type="AlphaFoldDB" id="A0A561SKF9"/>
<evidence type="ECO:0000259" key="2">
    <source>
        <dbReference type="Pfam" id="PF13649"/>
    </source>
</evidence>
<feature type="domain" description="Methyltransferase" evidence="2">
    <location>
        <begin position="50"/>
        <end position="143"/>
    </location>
</feature>
<dbReference type="Gene3D" id="3.40.50.150">
    <property type="entry name" value="Vaccinia Virus protein VP39"/>
    <property type="match status" value="1"/>
</dbReference>
<dbReference type="GO" id="GO:0032259">
    <property type="term" value="P:methylation"/>
    <property type="evidence" value="ECO:0007669"/>
    <property type="project" value="UniProtKB-KW"/>
</dbReference>
<dbReference type="InterPro" id="IPR029063">
    <property type="entry name" value="SAM-dependent_MTases_sf"/>
</dbReference>
<sequence length="217" mass="23443">MGTQSAGTAPDSEAARFWEDHYRTRRSSRPARVNPLLAEITAPLPPGTALDLGCGAGGDALWLAGRGWRVTAVDISANAVRRLAETARGLDLGEQVSAHRVDLAEEFPAGLFDLVSAQYLHTPFALPRPAVLRAAAHALHPGGRLVVVDHGSTAPWSWNQDPDVHHPTPDEVFAELALDPARWLLERADMPRRRTRGPDGQAATVIDNVLVVRRTAT</sequence>
<organism evidence="3 4">
    <name type="scientific">Pseudonocardia hierapolitana</name>
    <dbReference type="NCBI Taxonomy" id="1128676"/>
    <lineage>
        <taxon>Bacteria</taxon>
        <taxon>Bacillati</taxon>
        <taxon>Actinomycetota</taxon>
        <taxon>Actinomycetes</taxon>
        <taxon>Pseudonocardiales</taxon>
        <taxon>Pseudonocardiaceae</taxon>
        <taxon>Pseudonocardia</taxon>
    </lineage>
</organism>
<evidence type="ECO:0000256" key="1">
    <source>
        <dbReference type="ARBA" id="ARBA00022679"/>
    </source>
</evidence>